<dbReference type="EC" id="3.5.1.88" evidence="2"/>
<organism evidence="3 4">
    <name type="scientific">Maritimibacter fusiformis</name>
    <dbReference type="NCBI Taxonomy" id="2603819"/>
    <lineage>
        <taxon>Bacteria</taxon>
        <taxon>Pseudomonadati</taxon>
        <taxon>Pseudomonadota</taxon>
        <taxon>Alphaproteobacteria</taxon>
        <taxon>Rhodobacterales</taxon>
        <taxon>Roseobacteraceae</taxon>
        <taxon>Maritimibacter</taxon>
    </lineage>
</organism>
<feature type="active site" evidence="2">
    <location>
        <position position="137"/>
    </location>
</feature>
<feature type="binding site" evidence="2">
    <location>
        <position position="94"/>
    </location>
    <ligand>
        <name>Fe cation</name>
        <dbReference type="ChEBI" id="CHEBI:24875"/>
    </ligand>
</feature>
<evidence type="ECO:0000256" key="2">
    <source>
        <dbReference type="HAMAP-Rule" id="MF_00163"/>
    </source>
</evidence>
<dbReference type="Proteomes" id="UP000322080">
    <property type="component" value="Unassembled WGS sequence"/>
</dbReference>
<dbReference type="Gene3D" id="3.90.45.10">
    <property type="entry name" value="Peptide deformylase"/>
    <property type="match status" value="1"/>
</dbReference>
<dbReference type="NCBIfam" id="TIGR00079">
    <property type="entry name" value="pept_deformyl"/>
    <property type="match status" value="1"/>
</dbReference>
<comment type="function">
    <text evidence="2">Removes the formyl group from the N-terminal Met of newly synthesized proteins. Requires at least a dipeptide for an efficient rate of reaction. N-terminal L-methionine is a prerequisite for activity but the enzyme has broad specificity at other positions.</text>
</comment>
<proteinExistence type="inferred from homology"/>
<dbReference type="PIRSF" id="PIRSF004749">
    <property type="entry name" value="Pep_def"/>
    <property type="match status" value="1"/>
</dbReference>
<comment type="cofactor">
    <cofactor evidence="2">
        <name>Fe(2+)</name>
        <dbReference type="ChEBI" id="CHEBI:29033"/>
    </cofactor>
    <text evidence="2">Binds 1 Fe(2+) ion.</text>
</comment>
<evidence type="ECO:0000313" key="3">
    <source>
        <dbReference type="EMBL" id="TYB80029.1"/>
    </source>
</evidence>
<keyword evidence="2" id="KW-0479">Metal-binding</keyword>
<evidence type="ECO:0000313" key="4">
    <source>
        <dbReference type="Proteomes" id="UP000322080"/>
    </source>
</evidence>
<dbReference type="EMBL" id="VSIY01000014">
    <property type="protein sequence ID" value="TYB80029.1"/>
    <property type="molecule type" value="Genomic_DNA"/>
</dbReference>
<dbReference type="NCBIfam" id="NF001159">
    <property type="entry name" value="PRK00150.1-3"/>
    <property type="match status" value="1"/>
</dbReference>
<name>A0A5D0RG62_9RHOB</name>
<reference evidence="3 4" key="1">
    <citation type="submission" date="2019-08" db="EMBL/GenBank/DDBJ databases">
        <title>Identification of a novel species of the genus Boseongicola.</title>
        <authorList>
            <person name="Zhang X.-Q."/>
        </authorList>
    </citation>
    <scope>NUCLEOTIDE SEQUENCE [LARGE SCALE GENOMIC DNA]</scope>
    <source>
        <strain evidence="3 4">HY14</strain>
    </source>
</reference>
<comment type="catalytic activity">
    <reaction evidence="2">
        <text>N-terminal N-formyl-L-methionyl-[peptide] + H2O = N-terminal L-methionyl-[peptide] + formate</text>
        <dbReference type="Rhea" id="RHEA:24420"/>
        <dbReference type="Rhea" id="RHEA-COMP:10639"/>
        <dbReference type="Rhea" id="RHEA-COMP:10640"/>
        <dbReference type="ChEBI" id="CHEBI:15377"/>
        <dbReference type="ChEBI" id="CHEBI:15740"/>
        <dbReference type="ChEBI" id="CHEBI:49298"/>
        <dbReference type="ChEBI" id="CHEBI:64731"/>
        <dbReference type="EC" id="3.5.1.88"/>
    </reaction>
</comment>
<evidence type="ECO:0000256" key="1">
    <source>
        <dbReference type="ARBA" id="ARBA00010759"/>
    </source>
</evidence>
<dbReference type="GO" id="GO:0046872">
    <property type="term" value="F:metal ion binding"/>
    <property type="evidence" value="ECO:0007669"/>
    <property type="project" value="UniProtKB-KW"/>
</dbReference>
<dbReference type="PANTHER" id="PTHR10458">
    <property type="entry name" value="PEPTIDE DEFORMYLASE"/>
    <property type="match status" value="1"/>
</dbReference>
<dbReference type="InterPro" id="IPR023635">
    <property type="entry name" value="Peptide_deformylase"/>
</dbReference>
<keyword evidence="2" id="KW-0408">Iron</keyword>
<dbReference type="InterPro" id="IPR036821">
    <property type="entry name" value="Peptide_deformylase_sf"/>
</dbReference>
<dbReference type="SUPFAM" id="SSF56420">
    <property type="entry name" value="Peptide deformylase"/>
    <property type="match status" value="1"/>
</dbReference>
<dbReference type="GO" id="GO:0006412">
    <property type="term" value="P:translation"/>
    <property type="evidence" value="ECO:0007669"/>
    <property type="project" value="UniProtKB-UniRule"/>
</dbReference>
<dbReference type="RefSeq" id="WP_148379253.1">
    <property type="nucleotide sequence ID" value="NZ_VSIY01000014.1"/>
</dbReference>
<keyword evidence="2" id="KW-0648">Protein biosynthesis</keyword>
<accession>A0A5D0RG62</accession>
<feature type="binding site" evidence="2">
    <location>
        <position position="136"/>
    </location>
    <ligand>
        <name>Fe cation</name>
        <dbReference type="ChEBI" id="CHEBI:24875"/>
    </ligand>
</feature>
<protein>
    <recommendedName>
        <fullName evidence="2">Peptide deformylase</fullName>
        <shortName evidence="2">PDF</shortName>
        <ecNumber evidence="2">3.5.1.88</ecNumber>
    </recommendedName>
    <alternativeName>
        <fullName evidence="2">Polypeptide deformylase</fullName>
    </alternativeName>
</protein>
<sequence length="164" mass="17786">MPVLPILRWPDPRLAVVCDPVGPVTDDIRALAADMLVTMYAAPGRGLAAPQVGRLQRLFVMDAHWKEGARTPVVMIDPEIVAVSDEVVTMDEGCLSIPGITTRVERAAGVQVRWTDLEGARQGADLEGVEARVVLHEYDHLDGLVTLDRLDAPARARALVEYAG</sequence>
<keyword evidence="4" id="KW-1185">Reference proteome</keyword>
<dbReference type="PANTHER" id="PTHR10458:SF22">
    <property type="entry name" value="PEPTIDE DEFORMYLASE"/>
    <property type="match status" value="1"/>
</dbReference>
<dbReference type="GO" id="GO:0042586">
    <property type="term" value="F:peptide deformylase activity"/>
    <property type="evidence" value="ECO:0007669"/>
    <property type="project" value="UniProtKB-UniRule"/>
</dbReference>
<comment type="caution">
    <text evidence="3">The sequence shown here is derived from an EMBL/GenBank/DDBJ whole genome shotgun (WGS) entry which is preliminary data.</text>
</comment>
<dbReference type="Pfam" id="PF01327">
    <property type="entry name" value="Pep_deformylase"/>
    <property type="match status" value="1"/>
</dbReference>
<dbReference type="CDD" id="cd00487">
    <property type="entry name" value="Pep_deformylase"/>
    <property type="match status" value="1"/>
</dbReference>
<dbReference type="HAMAP" id="MF_00163">
    <property type="entry name" value="Pep_deformylase"/>
    <property type="match status" value="1"/>
</dbReference>
<keyword evidence="2 3" id="KW-0378">Hydrolase</keyword>
<gene>
    <name evidence="2 3" type="primary">def</name>
    <name evidence="3" type="ORF">FVF75_14430</name>
</gene>
<dbReference type="PRINTS" id="PR01576">
    <property type="entry name" value="PDEFORMYLASE"/>
</dbReference>
<comment type="similarity">
    <text evidence="1 2">Belongs to the polypeptide deformylase family.</text>
</comment>
<feature type="binding site" evidence="2">
    <location>
        <position position="140"/>
    </location>
    <ligand>
        <name>Fe cation</name>
        <dbReference type="ChEBI" id="CHEBI:24875"/>
    </ligand>
</feature>
<dbReference type="AlphaFoldDB" id="A0A5D0RG62"/>